<sequence length="164" mass="18349">MPVQELIAAARRALARPPRYHVELWYLFHDRVPEPDLAVRCPCCGSHRAHIVESRLLDRFLITASGAHKARSQVRDVERFDALAASAPTLRIQLQVPVWRDDEGMRPLDVLEDLETPIGMRGGGGCCGKTHWNSIVLTHRWLYRGAPEAEFAAIAPAAGARARR</sequence>
<dbReference type="AlphaFoldDB" id="A6G525"/>
<evidence type="ECO:0000313" key="2">
    <source>
        <dbReference type="Proteomes" id="UP000005801"/>
    </source>
</evidence>
<proteinExistence type="predicted"/>
<evidence type="ECO:0000313" key="1">
    <source>
        <dbReference type="EMBL" id="EDM79117.1"/>
    </source>
</evidence>
<organism evidence="1 2">
    <name type="scientific">Plesiocystis pacifica SIR-1</name>
    <dbReference type="NCBI Taxonomy" id="391625"/>
    <lineage>
        <taxon>Bacteria</taxon>
        <taxon>Pseudomonadati</taxon>
        <taxon>Myxococcota</taxon>
        <taxon>Polyangia</taxon>
        <taxon>Nannocystales</taxon>
        <taxon>Nannocystaceae</taxon>
        <taxon>Plesiocystis</taxon>
    </lineage>
</organism>
<reference evidence="1 2" key="1">
    <citation type="submission" date="2007-06" db="EMBL/GenBank/DDBJ databases">
        <authorList>
            <person name="Shimkets L."/>
            <person name="Ferriera S."/>
            <person name="Johnson J."/>
            <person name="Kravitz S."/>
            <person name="Beeson K."/>
            <person name="Sutton G."/>
            <person name="Rogers Y.-H."/>
            <person name="Friedman R."/>
            <person name="Frazier M."/>
            <person name="Venter J.C."/>
        </authorList>
    </citation>
    <scope>NUCLEOTIDE SEQUENCE [LARGE SCALE GENOMIC DNA]</scope>
    <source>
        <strain evidence="1 2">SIR-1</strain>
    </source>
</reference>
<comment type="caution">
    <text evidence="1">The sequence shown here is derived from an EMBL/GenBank/DDBJ whole genome shotgun (WGS) entry which is preliminary data.</text>
</comment>
<dbReference type="EMBL" id="ABCS01000023">
    <property type="protein sequence ID" value="EDM79117.1"/>
    <property type="molecule type" value="Genomic_DNA"/>
</dbReference>
<dbReference type="RefSeq" id="WP_006971824.1">
    <property type="nucleotide sequence ID" value="NZ_ABCS01000023.1"/>
</dbReference>
<name>A6G525_9BACT</name>
<accession>A6G525</accession>
<protein>
    <submittedName>
        <fullName evidence="1">Uncharacterized protein</fullName>
    </submittedName>
</protein>
<dbReference type="Proteomes" id="UP000005801">
    <property type="component" value="Unassembled WGS sequence"/>
</dbReference>
<gene>
    <name evidence="1" type="ORF">PPSIR1_10955</name>
</gene>
<keyword evidence="2" id="KW-1185">Reference proteome</keyword>